<name>A0AAE4RG12_MYCIT</name>
<dbReference type="Proteomes" id="UP001187143">
    <property type="component" value="Unassembled WGS sequence"/>
</dbReference>
<organism evidence="1 2">
    <name type="scientific">Mycobacterium intracellulare</name>
    <dbReference type="NCBI Taxonomy" id="1767"/>
    <lineage>
        <taxon>Bacteria</taxon>
        <taxon>Bacillati</taxon>
        <taxon>Actinomycetota</taxon>
        <taxon>Actinomycetes</taxon>
        <taxon>Mycobacteriales</taxon>
        <taxon>Mycobacteriaceae</taxon>
        <taxon>Mycobacterium</taxon>
        <taxon>Mycobacterium avium complex (MAC)</taxon>
    </lineage>
</organism>
<evidence type="ECO:0008006" key="3">
    <source>
        <dbReference type="Google" id="ProtNLM"/>
    </source>
</evidence>
<reference evidence="1" key="1">
    <citation type="submission" date="2023-10" db="EMBL/GenBank/DDBJ databases">
        <title>Characterization and genome sequence of Mycobacterium intracellulare ABSURDO, a novel pathogenic isolate with three colony morphotypes that vary in growth and acid-fastness.</title>
        <authorList>
            <person name="Jude B.A."/>
            <person name="Robinson R.T."/>
        </authorList>
    </citation>
    <scope>NUCLEOTIDE SEQUENCE</scope>
    <source>
        <strain evidence="1">ABSURDO Component B</strain>
    </source>
</reference>
<dbReference type="AlphaFoldDB" id="A0AAE4RG12"/>
<evidence type="ECO:0000313" key="2">
    <source>
        <dbReference type="Proteomes" id="UP001187143"/>
    </source>
</evidence>
<comment type="caution">
    <text evidence="1">The sequence shown here is derived from an EMBL/GenBank/DDBJ whole genome shotgun (WGS) entry which is preliminary data.</text>
</comment>
<gene>
    <name evidence="1" type="ORF">R4F53_18195</name>
</gene>
<proteinExistence type="predicted"/>
<accession>A0AAE4RG12</accession>
<dbReference type="EMBL" id="JAWLLD010000021">
    <property type="protein sequence ID" value="MDV7014222.1"/>
    <property type="molecule type" value="Genomic_DNA"/>
</dbReference>
<evidence type="ECO:0000313" key="1">
    <source>
        <dbReference type="EMBL" id="MDV7014222.1"/>
    </source>
</evidence>
<dbReference type="RefSeq" id="WP_317728728.1">
    <property type="nucleotide sequence ID" value="NZ_JAWLLC010000033.1"/>
</dbReference>
<sequence length="103" mass="11475">MAKLSDFIPQSEIDDYLENSEDLLEGKLELAREVVEYARSISPEDTGEYKAGIKVRRYGRAGVGVVWTDPKSNIIEYGTEDTPEFAVRARTEAHFNHPGSGAL</sequence>
<protein>
    <recommendedName>
        <fullName evidence="3">HK97 gp10 family phage protein</fullName>
    </recommendedName>
</protein>